<keyword evidence="6" id="KW-0812">Transmembrane</keyword>
<proteinExistence type="inferred from homology"/>
<evidence type="ECO:0000256" key="6">
    <source>
        <dbReference type="ARBA" id="ARBA00022692"/>
    </source>
</evidence>
<dbReference type="GO" id="GO:0009279">
    <property type="term" value="C:cell outer membrane"/>
    <property type="evidence" value="ECO:0007669"/>
    <property type="project" value="UniProtKB-SubCell"/>
</dbReference>
<keyword evidence="9" id="KW-0472">Membrane</keyword>
<gene>
    <name evidence="16" type="ORF">EV693_103166</name>
</gene>
<dbReference type="GO" id="GO:0015031">
    <property type="term" value="P:protein transport"/>
    <property type="evidence" value="ECO:0007669"/>
    <property type="project" value="UniProtKB-KW"/>
</dbReference>
<keyword evidence="7 12" id="KW-0732">Signal</keyword>
<evidence type="ECO:0000256" key="2">
    <source>
        <dbReference type="ARBA" id="ARBA00004442"/>
    </source>
</evidence>
<comment type="subcellular location">
    <subcellularLocation>
        <location evidence="2">Cell outer membrane</location>
    </subcellularLocation>
    <subcellularLocation>
        <location evidence="1">Cell surface</location>
    </subcellularLocation>
</comment>
<dbReference type="InterPro" id="IPR005594">
    <property type="entry name" value="YadA_C"/>
</dbReference>
<dbReference type="SUPFAM" id="SSF101967">
    <property type="entry name" value="Adhesin YadA, collagen-binding domain"/>
    <property type="match status" value="1"/>
</dbReference>
<feature type="coiled-coil region" evidence="11">
    <location>
        <begin position="479"/>
        <end position="550"/>
    </location>
</feature>
<evidence type="ECO:0000256" key="5">
    <source>
        <dbReference type="ARBA" id="ARBA00022452"/>
    </source>
</evidence>
<comment type="caution">
    <text evidence="16">The sequence shown here is derived from an EMBL/GenBank/DDBJ whole genome shotgun (WGS) entry which is preliminary data.</text>
</comment>
<feature type="domain" description="Trimeric autotransporter adhesin YadA-like C-terminal membrane anchor" evidence="13">
    <location>
        <begin position="775"/>
        <end position="835"/>
    </location>
</feature>
<dbReference type="InterPro" id="IPR008640">
    <property type="entry name" value="Adhesin_Head_dom"/>
</dbReference>
<dbReference type="OrthoDB" id="5675674at2"/>
<evidence type="ECO:0000313" key="16">
    <source>
        <dbReference type="EMBL" id="TCP18198.1"/>
    </source>
</evidence>
<dbReference type="Gene3D" id="2.150.10.10">
    <property type="entry name" value="Serralysin-like metalloprotease, C-terminal"/>
    <property type="match status" value="1"/>
</dbReference>
<feature type="domain" description="Trimeric autotransporter adhesin YadA-like head" evidence="14">
    <location>
        <begin position="572"/>
        <end position="597"/>
    </location>
</feature>
<feature type="signal peptide" evidence="12">
    <location>
        <begin position="1"/>
        <end position="22"/>
    </location>
</feature>
<dbReference type="InterPro" id="IPR008635">
    <property type="entry name" value="Coiled_stalk_dom"/>
</dbReference>
<keyword evidence="11" id="KW-0175">Coiled coil</keyword>
<evidence type="ECO:0000256" key="12">
    <source>
        <dbReference type="SAM" id="SignalP"/>
    </source>
</evidence>
<sequence>MINKPFKISMLASIVISYPAIAQTSPNSNVSFSEILKTLQNKENKGLHLGINLGTHTQAVGLGAVATGKSSIAVGNNTLATAKNQTKASIEQKHQENEDNLIALKHQEQEITTLTSSVIQSQIAQAKASAALERVTQKNQEKQLAKEEWDKQRTHYEQALQNAQPFLKAQEDNIADLNSRLTAANRILSTPVQPEEGNLDHTITEFKQTVEQGTTLDLPRSFYQDYIQTYYKAEGELRKNREIGQEVGYYKSDYDYDENSFQYHYLGTNQMPDYFRSLVGGSKPTNSFDDIRFLNFKGGVSPYPSGMLFGVYYTLEKEFKRVDSTITDPEDNLVLKGEQDLVKKEDWEKAQKIAPQFKTAYEKYFEKATDYFFNENERDKLVDFLKKKVDYYLLSNEIAYYQWEFEQGDQKGQQSWIDKKIEAQNKYKQMEKDNPRLELNFPKEKEAFFRQWVKENIINLEKKNKIAVENLTQEFDSAIKSSQQQIDDKKAELDGLKQAAEHAKSVFENINPTAEDLAQAEKYNDITQQLHSKERELTNSQRKLEEMVQNFHYHDFNDLGENNYAIGSRAVATGKNNIAFGTEAIASGENAISIGQGNIVSGHNSVAIGTDNTVSGNNTFVLGSNINTTAHNSVILGANSEANEDNVVSVGAFGRERKIVNVANGKISSSSTDAMNGSQLYALKHNIAKYLGAGAAVSADGTTISAPNYNINHALTGQSYTYQNVGSALKALNQNNQYLSQLIADNYQELTQKINNLRKDSYANAAASHAAATLPQAFIPGKNFMAVSSATFRGETGYAIGFSRISQSNRFIIKGHTAGDSRGNFAIGVGTGFHW</sequence>
<feature type="domain" description="Trimeric autotransporter adhesin YadA-like head" evidence="14">
    <location>
        <begin position="601"/>
        <end position="625"/>
    </location>
</feature>
<keyword evidence="10" id="KW-0998">Cell outer membrane</keyword>
<evidence type="ECO:0000259" key="14">
    <source>
        <dbReference type="Pfam" id="PF05658"/>
    </source>
</evidence>
<keyword evidence="5" id="KW-1134">Transmembrane beta strand</keyword>
<dbReference type="Pfam" id="PF05658">
    <property type="entry name" value="YadA_head"/>
    <property type="match status" value="3"/>
</dbReference>
<feature type="domain" description="Trimeric autotransporter adhesin YadA-like stalk" evidence="15">
    <location>
        <begin position="658"/>
        <end position="700"/>
    </location>
</feature>
<dbReference type="GO" id="GO:0009986">
    <property type="term" value="C:cell surface"/>
    <property type="evidence" value="ECO:0007669"/>
    <property type="project" value="UniProtKB-SubCell"/>
</dbReference>
<feature type="coiled-coil region" evidence="11">
    <location>
        <begin position="87"/>
        <end position="187"/>
    </location>
</feature>
<evidence type="ECO:0000256" key="3">
    <source>
        <dbReference type="ARBA" id="ARBA00005848"/>
    </source>
</evidence>
<keyword evidence="17" id="KW-1185">Reference proteome</keyword>
<name>A0A4R2NB00_9PAST</name>
<evidence type="ECO:0000256" key="10">
    <source>
        <dbReference type="ARBA" id="ARBA00023237"/>
    </source>
</evidence>
<evidence type="ECO:0000256" key="11">
    <source>
        <dbReference type="SAM" id="Coils"/>
    </source>
</evidence>
<dbReference type="CDD" id="cd12820">
    <property type="entry name" value="LbR_YadA-like"/>
    <property type="match status" value="1"/>
</dbReference>
<dbReference type="InterPro" id="IPR011049">
    <property type="entry name" value="Serralysin-like_metalloprot_C"/>
</dbReference>
<evidence type="ECO:0000256" key="1">
    <source>
        <dbReference type="ARBA" id="ARBA00004241"/>
    </source>
</evidence>
<feature type="chain" id="PRO_5020632547" evidence="12">
    <location>
        <begin position="23"/>
        <end position="835"/>
    </location>
</feature>
<protein>
    <submittedName>
        <fullName evidence="16">Trimeric autotransporter adhesin</fullName>
    </submittedName>
</protein>
<dbReference type="Pfam" id="PF03895">
    <property type="entry name" value="YadA_anchor"/>
    <property type="match status" value="1"/>
</dbReference>
<accession>A0A4R2NB00</accession>
<dbReference type="EMBL" id="SLXJ01000003">
    <property type="protein sequence ID" value="TCP18198.1"/>
    <property type="molecule type" value="Genomic_DNA"/>
</dbReference>
<comment type="similarity">
    <text evidence="3">Belongs to the autotransporter-2 (AT-2) (TC 1.B.40) family.</text>
</comment>
<evidence type="ECO:0000256" key="9">
    <source>
        <dbReference type="ARBA" id="ARBA00023136"/>
    </source>
</evidence>
<evidence type="ECO:0000256" key="7">
    <source>
        <dbReference type="ARBA" id="ARBA00022729"/>
    </source>
</evidence>
<dbReference type="AlphaFoldDB" id="A0A4R2NB00"/>
<keyword evidence="4" id="KW-0813">Transport</keyword>
<keyword evidence="8" id="KW-0653">Protein transport</keyword>
<dbReference type="SUPFAM" id="SSF54523">
    <property type="entry name" value="Pili subunits"/>
    <property type="match status" value="1"/>
</dbReference>
<dbReference type="Pfam" id="PF05662">
    <property type="entry name" value="YadA_stalk"/>
    <property type="match status" value="1"/>
</dbReference>
<feature type="domain" description="Trimeric autotransporter adhesin YadA-like head" evidence="14">
    <location>
        <begin position="59"/>
        <end position="78"/>
    </location>
</feature>
<evidence type="ECO:0000259" key="15">
    <source>
        <dbReference type="Pfam" id="PF05662"/>
    </source>
</evidence>
<evidence type="ECO:0000313" key="17">
    <source>
        <dbReference type="Proteomes" id="UP000295537"/>
    </source>
</evidence>
<evidence type="ECO:0000256" key="4">
    <source>
        <dbReference type="ARBA" id="ARBA00022448"/>
    </source>
</evidence>
<organism evidence="16 17">
    <name type="scientific">Nicoletella semolina</name>
    <dbReference type="NCBI Taxonomy" id="271160"/>
    <lineage>
        <taxon>Bacteria</taxon>
        <taxon>Pseudomonadati</taxon>
        <taxon>Pseudomonadota</taxon>
        <taxon>Gammaproteobacteria</taxon>
        <taxon>Pasteurellales</taxon>
        <taxon>Pasteurellaceae</taxon>
        <taxon>Nicoletella</taxon>
    </lineage>
</organism>
<dbReference type="Gene3D" id="3.30.1300.30">
    <property type="entry name" value="GSPII I/J protein-like"/>
    <property type="match status" value="1"/>
</dbReference>
<dbReference type="Gene3D" id="1.20.5.170">
    <property type="match status" value="1"/>
</dbReference>
<reference evidence="16 17" key="1">
    <citation type="submission" date="2019-03" db="EMBL/GenBank/DDBJ databases">
        <title>Genomic Encyclopedia of Type Strains, Phase IV (KMG-IV): sequencing the most valuable type-strain genomes for metagenomic binning, comparative biology and taxonomic classification.</title>
        <authorList>
            <person name="Goeker M."/>
        </authorList>
    </citation>
    <scope>NUCLEOTIDE SEQUENCE [LARGE SCALE GENOMIC DNA]</scope>
    <source>
        <strain evidence="16 17">DSM 16380</strain>
    </source>
</reference>
<dbReference type="InterPro" id="IPR045584">
    <property type="entry name" value="Pilin-like"/>
</dbReference>
<dbReference type="Proteomes" id="UP000295537">
    <property type="component" value="Unassembled WGS sequence"/>
</dbReference>
<evidence type="ECO:0000256" key="8">
    <source>
        <dbReference type="ARBA" id="ARBA00022927"/>
    </source>
</evidence>
<evidence type="ECO:0000259" key="13">
    <source>
        <dbReference type="Pfam" id="PF03895"/>
    </source>
</evidence>
<dbReference type="RefSeq" id="WP_132501005.1">
    <property type="nucleotide sequence ID" value="NZ_LVXA01000001.1"/>
</dbReference>